<evidence type="ECO:0000313" key="2">
    <source>
        <dbReference type="Proteomes" id="UP000008641"/>
    </source>
</evidence>
<name>F0P2L3_WEEVC</name>
<dbReference type="HOGENOM" id="CLU_1884930_0_0_10"/>
<dbReference type="eggNOG" id="ENOG50345HS">
    <property type="taxonomic scope" value="Bacteria"/>
</dbReference>
<dbReference type="AlphaFoldDB" id="F0P2L3"/>
<keyword evidence="2" id="KW-1185">Reference proteome</keyword>
<evidence type="ECO:0000313" key="1">
    <source>
        <dbReference type="EMBL" id="ADX67852.1"/>
    </source>
</evidence>
<dbReference type="OrthoDB" id="1448028at2"/>
<gene>
    <name evidence="1" type="ordered locus">Weevi_1143</name>
</gene>
<dbReference type="Proteomes" id="UP000008641">
    <property type="component" value="Chromosome"/>
</dbReference>
<dbReference type="KEGG" id="wvi:Weevi_1143"/>
<dbReference type="STRING" id="865938.Weevi_1143"/>
<organism evidence="1 2">
    <name type="scientific">Weeksella virosa (strain ATCC 43766 / DSM 16922 / JCM 21250 / CCUG 30538 / CDC 9751 / IAM 14551 / NBRC 16016 / NCTC 11634 / CL345/78)</name>
    <dbReference type="NCBI Taxonomy" id="865938"/>
    <lineage>
        <taxon>Bacteria</taxon>
        <taxon>Pseudomonadati</taxon>
        <taxon>Bacteroidota</taxon>
        <taxon>Flavobacteriia</taxon>
        <taxon>Flavobacteriales</taxon>
        <taxon>Weeksellaceae</taxon>
        <taxon>Weeksella</taxon>
    </lineage>
</organism>
<reference evidence="2" key="2">
    <citation type="journal article" date="2011" name="Stand. Genomic Sci.">
        <title>Complete genome sequence of Weeksella virosa type strain (9751T).</title>
        <authorList>
            <person name="Lang E."/>
            <person name="Teshima H."/>
            <person name="Lucas S."/>
            <person name="Lapidus A."/>
            <person name="Hammon N."/>
            <person name="Deshpande S."/>
            <person name="Nolan M."/>
            <person name="Cheng J."/>
            <person name="Pitluck S."/>
            <person name="Liolios K."/>
            <person name="Pagani I."/>
            <person name="Mikhailova N."/>
            <person name="Ivanova N."/>
            <person name="Mavromatis K."/>
            <person name="Pati A."/>
            <person name="Tapia R."/>
            <person name="Han C."/>
            <person name="Goodwin L."/>
            <person name="Chen A."/>
            <person name="Palaniappan K."/>
            <person name="Land M."/>
            <person name="Hauser L."/>
            <person name="Chang Y."/>
            <person name="Jeffries C."/>
            <person name="Brambilla E."/>
            <person name="Kopitz M."/>
            <person name="Rohde M."/>
            <person name="Goker M."/>
            <person name="Tindall B."/>
            <person name="Detter J."/>
            <person name="Woyke T."/>
            <person name="Bristow J."/>
            <person name="Eisen J."/>
            <person name="Markowitz V."/>
            <person name="Hugenholtz P."/>
            <person name="Klenk H."/>
            <person name="Kyrpides N."/>
        </authorList>
    </citation>
    <scope>NUCLEOTIDE SEQUENCE [LARGE SCALE GENOMIC DNA]</scope>
    <source>
        <strain evidence="2">ATCC 43766 / DSM 16922 / JCM 21250 / NBRC 16016 / NCTC 11634 / CL345/78</strain>
    </source>
</reference>
<protein>
    <submittedName>
        <fullName evidence="1">Uncharacterized protein</fullName>
    </submittedName>
</protein>
<proteinExistence type="predicted"/>
<reference evidence="1 2" key="1">
    <citation type="journal article" date="2011" name="Stand. Genomic Sci.">
        <title>Complete genome sequence of Weeksella virosa type strain (9751).</title>
        <authorList>
            <person name="Lang E."/>
            <person name="Teshima H."/>
            <person name="Lucas S."/>
            <person name="Lapidus A."/>
            <person name="Hammon N."/>
            <person name="Deshpande S."/>
            <person name="Nolan M."/>
            <person name="Cheng J.F."/>
            <person name="Pitluck S."/>
            <person name="Liolios K."/>
            <person name="Pagani I."/>
            <person name="Mikhailova N."/>
            <person name="Ivanova N."/>
            <person name="Mavromatis K."/>
            <person name="Pati A."/>
            <person name="Tapia R."/>
            <person name="Han C."/>
            <person name="Goodwin L."/>
            <person name="Chen A."/>
            <person name="Palaniappan K."/>
            <person name="Land M."/>
            <person name="Hauser L."/>
            <person name="Chang Y.J."/>
            <person name="Jeffries C.D."/>
            <person name="Brambilla E.M."/>
            <person name="Kopitz M."/>
            <person name="Rohde M."/>
            <person name="Goker M."/>
            <person name="Tindall B.J."/>
            <person name="Detter J.C."/>
            <person name="Woyke T."/>
            <person name="Bristow J."/>
            <person name="Eisen J.A."/>
            <person name="Markowitz V."/>
            <person name="Hugenholtz P."/>
            <person name="Klenk H.P."/>
            <person name="Kyrpides N.C."/>
        </authorList>
    </citation>
    <scope>NUCLEOTIDE SEQUENCE [LARGE SCALE GENOMIC DNA]</scope>
    <source>
        <strain evidence="2">ATCC 43766 / DSM 16922 / JCM 21250 / NBRC 16016 / NCTC 11634 / CL345/78</strain>
    </source>
</reference>
<sequence length="135" mass="16245">MLKRDFIAKYIEELGKMLSKLLDIEYYKDAVSEFDYYFKEMLHSYYHINDEQLQVLLEEDEERDLFLLSFDMKNKNILAFAKAAHYYVEQGETEKARQILAIIERINRVNSDVFRFPTEEDTWVEKAIKELPSLN</sequence>
<accession>F0P2L3</accession>
<dbReference type="RefSeq" id="WP_013598242.1">
    <property type="nucleotide sequence ID" value="NC_015144.1"/>
</dbReference>
<dbReference type="EMBL" id="CP002455">
    <property type="protein sequence ID" value="ADX67852.1"/>
    <property type="molecule type" value="Genomic_DNA"/>
</dbReference>